<dbReference type="EMBL" id="JABFYL010000032">
    <property type="protein sequence ID" value="NVN51142.1"/>
    <property type="molecule type" value="Genomic_DNA"/>
</dbReference>
<dbReference type="InterPro" id="IPR036866">
    <property type="entry name" value="RibonucZ/Hydroxyglut_hydro"/>
</dbReference>
<dbReference type="Gene3D" id="3.60.15.10">
    <property type="entry name" value="Ribonuclease Z/Hydroxyacylglutathione hydrolase-like"/>
    <property type="match status" value="1"/>
</dbReference>
<sequence length="264" mass="28352">MRIRHLAWAGIEIHADGHALVVDYVRDFPLLTQTAGTEAYAAHSIPALAALVTHLHEDHTDVGAIESAVGPRGILLRPAPFAGTGDEAPFTEPNEDRLAASTLDVRVVEEWQRVEFGPFNVTAVPAVDGLGDPQLNWVIEADGRRILHGGDTLFHGLWWLIARRLGPIDVAVLPINGAIVQAPHLTPPSRVAAVLTPDQAVRAAAILGAHTVMPIHFGVHQPPEYVEVPDARARLAEAAARDSLAVTNLEPGESYEVRGPVTHD</sequence>
<protein>
    <recommendedName>
        <fullName evidence="1">Metallo-beta-lactamase domain-containing protein</fullName>
    </recommendedName>
</protein>
<dbReference type="SUPFAM" id="SSF56281">
    <property type="entry name" value="Metallo-hydrolase/oxidoreductase"/>
    <property type="match status" value="1"/>
</dbReference>
<dbReference type="PANTHER" id="PTHR43546">
    <property type="entry name" value="UPF0173 METAL-DEPENDENT HYDROLASE MJ1163-RELATED"/>
    <property type="match status" value="1"/>
</dbReference>
<dbReference type="Proteomes" id="UP000570517">
    <property type="component" value="Unassembled WGS sequence"/>
</dbReference>
<name>A0A850PLE9_9MYCO</name>
<dbReference type="AlphaFoldDB" id="A0A850PLE9"/>
<dbReference type="InterPro" id="IPR001279">
    <property type="entry name" value="Metallo-B-lactamas"/>
</dbReference>
<dbReference type="Pfam" id="PF12706">
    <property type="entry name" value="Lactamase_B_2"/>
    <property type="match status" value="1"/>
</dbReference>
<dbReference type="InterPro" id="IPR050114">
    <property type="entry name" value="UPF0173_UPF0282_UlaG_hydrolase"/>
</dbReference>
<accession>A0A850PLE9</accession>
<evidence type="ECO:0000313" key="3">
    <source>
        <dbReference type="Proteomes" id="UP000570517"/>
    </source>
</evidence>
<keyword evidence="3" id="KW-1185">Reference proteome</keyword>
<evidence type="ECO:0000259" key="1">
    <source>
        <dbReference type="Pfam" id="PF12706"/>
    </source>
</evidence>
<evidence type="ECO:0000313" key="2">
    <source>
        <dbReference type="EMBL" id="NVN51142.1"/>
    </source>
</evidence>
<comment type="caution">
    <text evidence="2">The sequence shown here is derived from an EMBL/GenBank/DDBJ whole genome shotgun (WGS) entry which is preliminary data.</text>
</comment>
<dbReference type="RefSeq" id="WP_178359472.1">
    <property type="nucleotide sequence ID" value="NZ_JABFYL010000032.1"/>
</dbReference>
<feature type="domain" description="Metallo-beta-lactamase" evidence="1">
    <location>
        <begin position="43"/>
        <end position="217"/>
    </location>
</feature>
<proteinExistence type="predicted"/>
<organism evidence="2 3">
    <name type="scientific">Mycolicibacterium hippocampi</name>
    <dbReference type="NCBI Taxonomy" id="659824"/>
    <lineage>
        <taxon>Bacteria</taxon>
        <taxon>Bacillati</taxon>
        <taxon>Actinomycetota</taxon>
        <taxon>Actinomycetes</taxon>
        <taxon>Mycobacteriales</taxon>
        <taxon>Mycobacteriaceae</taxon>
        <taxon>Mycolicibacterium</taxon>
    </lineage>
</organism>
<dbReference type="PANTHER" id="PTHR43546:SF3">
    <property type="entry name" value="UPF0173 METAL-DEPENDENT HYDROLASE MJ1163"/>
    <property type="match status" value="1"/>
</dbReference>
<reference evidence="2 3" key="1">
    <citation type="submission" date="2020-05" db="EMBL/GenBank/DDBJ databases">
        <title>Draft genome sequence of Mycobacterium hippocampi DL, isolated from European seabass, Dicentrarchus labrax, reared in fish farms.</title>
        <authorList>
            <person name="Stathopoulou P."/>
            <person name="Asimakis E."/>
            <person name="Tzokas K."/>
            <person name="Batargias C."/>
            <person name="Tsiamis G."/>
        </authorList>
    </citation>
    <scope>NUCLEOTIDE SEQUENCE [LARGE SCALE GENOMIC DNA]</scope>
    <source>
        <strain evidence="2 3">DL</strain>
    </source>
</reference>
<gene>
    <name evidence="2" type="ORF">HLY00_1178</name>
</gene>